<dbReference type="SMART" id="SM00498">
    <property type="entry name" value="FH2"/>
    <property type="match status" value="1"/>
</dbReference>
<dbReference type="STRING" id="35608.A0A2U1KUM9"/>
<evidence type="ECO:0000256" key="3">
    <source>
        <dbReference type="RuleBase" id="RU361260"/>
    </source>
</evidence>
<feature type="coiled-coil region" evidence="4">
    <location>
        <begin position="811"/>
        <end position="838"/>
    </location>
</feature>
<dbReference type="PANTHER" id="PTHR45733">
    <property type="entry name" value="FORMIN-J"/>
    <property type="match status" value="1"/>
</dbReference>
<dbReference type="InterPro" id="IPR035892">
    <property type="entry name" value="C2_domain_sf"/>
</dbReference>
<dbReference type="InterPro" id="IPR042201">
    <property type="entry name" value="FH2_Formin_sf"/>
</dbReference>
<dbReference type="Pfam" id="PF10409">
    <property type="entry name" value="PTEN_C2"/>
    <property type="match status" value="1"/>
</dbReference>
<keyword evidence="2" id="KW-0904">Protein phosphatase</keyword>
<organism evidence="7 8">
    <name type="scientific">Artemisia annua</name>
    <name type="common">Sweet wormwood</name>
    <dbReference type="NCBI Taxonomy" id="35608"/>
    <lineage>
        <taxon>Eukaryota</taxon>
        <taxon>Viridiplantae</taxon>
        <taxon>Streptophyta</taxon>
        <taxon>Embryophyta</taxon>
        <taxon>Tracheophyta</taxon>
        <taxon>Spermatophyta</taxon>
        <taxon>Magnoliopsida</taxon>
        <taxon>eudicotyledons</taxon>
        <taxon>Gunneridae</taxon>
        <taxon>Pentapetalae</taxon>
        <taxon>asterids</taxon>
        <taxon>campanulids</taxon>
        <taxon>Asterales</taxon>
        <taxon>Asteraceae</taxon>
        <taxon>Asteroideae</taxon>
        <taxon>Anthemideae</taxon>
        <taxon>Artemisiinae</taxon>
        <taxon>Artemisia</taxon>
    </lineage>
</organism>
<dbReference type="SUPFAM" id="SSF52799">
    <property type="entry name" value="(Phosphotyrosine protein) phosphatases II"/>
    <property type="match status" value="1"/>
</dbReference>
<evidence type="ECO:0000256" key="2">
    <source>
        <dbReference type="ARBA" id="ARBA00022912"/>
    </source>
</evidence>
<dbReference type="OrthoDB" id="1668162at2759"/>
<dbReference type="PROSITE" id="PS51182">
    <property type="entry name" value="C2_TENSIN"/>
    <property type="match status" value="1"/>
</dbReference>
<evidence type="ECO:0000313" key="8">
    <source>
        <dbReference type="Proteomes" id="UP000245207"/>
    </source>
</evidence>
<dbReference type="Pfam" id="PF02181">
    <property type="entry name" value="FH2"/>
    <property type="match status" value="1"/>
</dbReference>
<dbReference type="Proteomes" id="UP000245207">
    <property type="component" value="Unassembled WGS sequence"/>
</dbReference>
<keyword evidence="4" id="KW-0175">Coiled coil</keyword>
<name>A0A2U1KUM9_ARTAN</name>
<comment type="caution">
    <text evidence="7">The sequence shown here is derived from an EMBL/GenBank/DDBJ whole genome shotgun (WGS) entry which is preliminary data.</text>
</comment>
<dbReference type="SMART" id="SM01326">
    <property type="entry name" value="PTEN_C2"/>
    <property type="match status" value="1"/>
</dbReference>
<proteinExistence type="inferred from homology"/>
<evidence type="ECO:0000256" key="4">
    <source>
        <dbReference type="SAM" id="Coils"/>
    </source>
</evidence>
<evidence type="ECO:0000256" key="1">
    <source>
        <dbReference type="ARBA" id="ARBA00006468"/>
    </source>
</evidence>
<evidence type="ECO:0000313" key="7">
    <source>
        <dbReference type="EMBL" id="PWA40422.1"/>
    </source>
</evidence>
<dbReference type="SUPFAM" id="SSF49562">
    <property type="entry name" value="C2 domain (Calcium/lipid-binding domain, CaLB)"/>
    <property type="match status" value="1"/>
</dbReference>
<dbReference type="EMBL" id="PKPP01013803">
    <property type="protein sequence ID" value="PWA40422.1"/>
    <property type="molecule type" value="Genomic_DNA"/>
</dbReference>
<keyword evidence="8" id="KW-1185">Reference proteome</keyword>
<dbReference type="GO" id="GO:0004721">
    <property type="term" value="F:phosphoprotein phosphatase activity"/>
    <property type="evidence" value="ECO:0007669"/>
    <property type="project" value="UniProtKB-KW"/>
</dbReference>
<dbReference type="InterPro" id="IPR015425">
    <property type="entry name" value="FH2_Formin"/>
</dbReference>
<feature type="domain" description="FH2" evidence="6">
    <location>
        <begin position="464"/>
        <end position="856"/>
    </location>
</feature>
<dbReference type="Gene3D" id="1.20.58.2220">
    <property type="entry name" value="Formin, FH2 domain"/>
    <property type="match status" value="2"/>
</dbReference>
<sequence>MGDTIDQLKDHYPEASIQIYNFADKESSQVASSLSEYDVKVMDYPQQYKGCPLLPMEVIHHFLKTSESWLLLGQQHVLLMHCEQGGWPILAFMLAAFMTYKNNYSGEGKTLDVVYKQAARELLQFFPRLNPLPSQLRYLQYVSRNVGVKWSLQDKALTLKCVVFQFIPDFDGNGGCRPIFRIYGQDPLYPGDKTPKLLFSTLKTNTDFGYYKQARFLMFAILYHNSTQVSCFRITIYILITSYYLLQAERELINFDINCHVQSDIVLECINLYDDLTSEKMMFRTMFNTAFMGSNFVVLNSDEIDTLWDAKDTFHNDFRVKLIFSDLDATAFKPPAELTCFDEWLGPKRDVILNVSHQIATPDIVQKTSATGSSQSVQSNNLYNVVPDLNKKNLSDVFSKNLGSTKLKAYHWSKLKKGVNGTLWAKAQSPGEALKVPEINMTELASLFSTSQPRAELKREYKGKFSKNLGSTKLKAYHWSKLKKGVNGTLWAEAQSPGEALKVPEINMTELASLFSTSQPRAELKREYKGKIELRRAFNCEIILSKIRIPLNELMESVLALDDSALDVVQLDNLIKICPTKEEMNIIMEYRGDGNVLGKCEQFFMELMRVPRAESKLRVFSFKLQFNAQIMSSAKLKTVMQTILSLGNALNHGTRRGDAIGFRLESLLKLTDICSDNNRTSLMHYLCKVLAEKQPELLNFSKDLGSLVHASKLLVKSLADDMHAITTELRNVMSEKRFAKKEGPLSKRFPKIQLKFLAEEMQAIKKGLEKVGEELSMAENDGPISEKFRKGKNVDSLISYFGEDPVRCLYEQANEENANQLKAEKKKAEWEASKQEKLKLIRIKSQDIPQTPVKSA</sequence>
<accession>A0A2U1KUM9</accession>
<dbReference type="PROSITE" id="PS51444">
    <property type="entry name" value="FH2"/>
    <property type="match status" value="1"/>
</dbReference>
<dbReference type="PANTHER" id="PTHR45733:SF8">
    <property type="entry name" value="FORMIN-J"/>
    <property type="match status" value="1"/>
</dbReference>
<protein>
    <recommendedName>
        <fullName evidence="3">Formin-like protein</fullName>
    </recommendedName>
</protein>
<dbReference type="InterPro" id="IPR051144">
    <property type="entry name" value="Formin_homology_domain"/>
</dbReference>
<feature type="domain" description="C2 tensin-type" evidence="5">
    <location>
        <begin position="154"/>
        <end position="327"/>
    </location>
</feature>
<dbReference type="InterPro" id="IPR014020">
    <property type="entry name" value="Tensin_C2-dom"/>
</dbReference>
<dbReference type="InterPro" id="IPR029021">
    <property type="entry name" value="Prot-tyrosine_phosphatase-like"/>
</dbReference>
<dbReference type="AlphaFoldDB" id="A0A2U1KUM9"/>
<gene>
    <name evidence="7" type="ORF">CTI12_AA562740</name>
</gene>
<evidence type="ECO:0000259" key="5">
    <source>
        <dbReference type="PROSITE" id="PS51182"/>
    </source>
</evidence>
<keyword evidence="2" id="KW-0378">Hydrolase</keyword>
<comment type="similarity">
    <text evidence="1">Belongs to the formin-like family. Class-II subfamily.</text>
</comment>
<dbReference type="SUPFAM" id="SSF101447">
    <property type="entry name" value="Formin homology 2 domain (FH2 domain)"/>
    <property type="match status" value="1"/>
</dbReference>
<dbReference type="Gene3D" id="2.60.40.1110">
    <property type="match status" value="1"/>
</dbReference>
<evidence type="ECO:0000259" key="6">
    <source>
        <dbReference type="PROSITE" id="PS51444"/>
    </source>
</evidence>
<reference evidence="7 8" key="1">
    <citation type="journal article" date="2018" name="Mol. Plant">
        <title>The genome of Artemisia annua provides insight into the evolution of Asteraceae family and artemisinin biosynthesis.</title>
        <authorList>
            <person name="Shen Q."/>
            <person name="Zhang L."/>
            <person name="Liao Z."/>
            <person name="Wang S."/>
            <person name="Yan T."/>
            <person name="Shi P."/>
            <person name="Liu M."/>
            <person name="Fu X."/>
            <person name="Pan Q."/>
            <person name="Wang Y."/>
            <person name="Lv Z."/>
            <person name="Lu X."/>
            <person name="Zhang F."/>
            <person name="Jiang W."/>
            <person name="Ma Y."/>
            <person name="Chen M."/>
            <person name="Hao X."/>
            <person name="Li L."/>
            <person name="Tang Y."/>
            <person name="Lv G."/>
            <person name="Zhou Y."/>
            <person name="Sun X."/>
            <person name="Brodelius P.E."/>
            <person name="Rose J.K.C."/>
            <person name="Tang K."/>
        </authorList>
    </citation>
    <scope>NUCLEOTIDE SEQUENCE [LARGE SCALE GENOMIC DNA]</scope>
    <source>
        <strain evidence="8">cv. Huhao1</strain>
        <tissue evidence="7">Leaf</tissue>
    </source>
</reference>
<dbReference type="Gene3D" id="3.90.190.10">
    <property type="entry name" value="Protein tyrosine phosphatase superfamily"/>
    <property type="match status" value="1"/>
</dbReference>